<dbReference type="Pfam" id="PF04972">
    <property type="entry name" value="BON"/>
    <property type="match status" value="1"/>
</dbReference>
<feature type="chain" id="PRO_5031388880" evidence="2">
    <location>
        <begin position="22"/>
        <end position="236"/>
    </location>
</feature>
<keyword evidence="2" id="KW-0732">Signal</keyword>
<feature type="domain" description="BON" evidence="3">
    <location>
        <begin position="54"/>
        <end position="122"/>
    </location>
</feature>
<evidence type="ECO:0000313" key="5">
    <source>
        <dbReference type="Proteomes" id="UP000542342"/>
    </source>
</evidence>
<evidence type="ECO:0000256" key="1">
    <source>
        <dbReference type="SAM" id="MobiDB-lite"/>
    </source>
</evidence>
<feature type="compositionally biased region" description="Polar residues" evidence="1">
    <location>
        <begin position="23"/>
        <end position="35"/>
    </location>
</feature>
<feature type="compositionally biased region" description="Pro residues" evidence="1">
    <location>
        <begin position="133"/>
        <end position="144"/>
    </location>
</feature>
<proteinExistence type="predicted"/>
<accession>A0A7V8VGN8</accession>
<dbReference type="InterPro" id="IPR007055">
    <property type="entry name" value="BON_dom"/>
</dbReference>
<comment type="caution">
    <text evidence="4">The sequence shown here is derived from an EMBL/GenBank/DDBJ whole genome shotgun (WGS) entry which is preliminary data.</text>
</comment>
<dbReference type="RefSeq" id="WP_194539449.1">
    <property type="nucleotide sequence ID" value="NZ_JACEFB010000016.1"/>
</dbReference>
<reference evidence="4 5" key="1">
    <citation type="submission" date="2020-07" db="EMBL/GenBank/DDBJ databases">
        <title>Thermogemmata thermophila gen. nov., sp. nov., a novel moderate thermophilic planctomycete from a Kamchatka hot spring.</title>
        <authorList>
            <person name="Elcheninov A.G."/>
            <person name="Podosokorskaya O.A."/>
            <person name="Kovaleva O.L."/>
            <person name="Novikov A."/>
            <person name="Bonch-Osmolovskaya E.A."/>
            <person name="Toshchakov S.V."/>
            <person name="Kublanov I.V."/>
        </authorList>
    </citation>
    <scope>NUCLEOTIDE SEQUENCE [LARGE SCALE GENOMIC DNA]</scope>
    <source>
        <strain evidence="4 5">2918</strain>
    </source>
</reference>
<evidence type="ECO:0000313" key="4">
    <source>
        <dbReference type="EMBL" id="MBA2227582.1"/>
    </source>
</evidence>
<feature type="region of interest" description="Disordered" evidence="1">
    <location>
        <begin position="23"/>
        <end position="55"/>
    </location>
</feature>
<dbReference type="EMBL" id="JACEFB010000016">
    <property type="protein sequence ID" value="MBA2227582.1"/>
    <property type="molecule type" value="Genomic_DNA"/>
</dbReference>
<dbReference type="Gene3D" id="3.30.1340.30">
    <property type="match status" value="1"/>
</dbReference>
<evidence type="ECO:0000259" key="3">
    <source>
        <dbReference type="PROSITE" id="PS50914"/>
    </source>
</evidence>
<name>A0A7V8VGN8_9BACT</name>
<keyword evidence="5" id="KW-1185">Reference proteome</keyword>
<protein>
    <submittedName>
        <fullName evidence="4">BON domain-containing protein</fullName>
    </submittedName>
</protein>
<feature type="compositionally biased region" description="Low complexity" evidence="1">
    <location>
        <begin position="36"/>
        <end position="51"/>
    </location>
</feature>
<feature type="region of interest" description="Disordered" evidence="1">
    <location>
        <begin position="127"/>
        <end position="146"/>
    </location>
</feature>
<dbReference type="PROSITE" id="PS50914">
    <property type="entry name" value="BON"/>
    <property type="match status" value="1"/>
</dbReference>
<feature type="signal peptide" evidence="2">
    <location>
        <begin position="1"/>
        <end position="21"/>
    </location>
</feature>
<sequence>MKAPALWSLAATVALSGSLLAQTSAPRASGTNKTVSAPSSPATAGTPASAPQNPNQALADAVARRLQQHPAIRQANIAVIAQDGTVTLSGTVSDPQTKAQLLAEVRQVAGVHVVRDGLQVAADIKPAQNTQPPAAPPAPAPLVEPAPLGMPGHLSPELHAPPLPPFAWPTYAPYPNFSRVAYPTAYPYNAFPFIGPFYPFPKVPLGWRKVTLEWEDGHWYYGRNSTPHDYWRVRFW</sequence>
<dbReference type="Proteomes" id="UP000542342">
    <property type="component" value="Unassembled WGS sequence"/>
</dbReference>
<dbReference type="AlphaFoldDB" id="A0A7V8VGN8"/>
<gene>
    <name evidence="4" type="ORF">H0921_15595</name>
</gene>
<evidence type="ECO:0000256" key="2">
    <source>
        <dbReference type="SAM" id="SignalP"/>
    </source>
</evidence>
<organism evidence="4 5">
    <name type="scientific">Thermogemmata fonticola</name>
    <dbReference type="NCBI Taxonomy" id="2755323"/>
    <lineage>
        <taxon>Bacteria</taxon>
        <taxon>Pseudomonadati</taxon>
        <taxon>Planctomycetota</taxon>
        <taxon>Planctomycetia</taxon>
        <taxon>Gemmatales</taxon>
        <taxon>Gemmataceae</taxon>
        <taxon>Thermogemmata</taxon>
    </lineage>
</organism>